<evidence type="ECO:0000256" key="1">
    <source>
        <dbReference type="SAM" id="MobiDB-lite"/>
    </source>
</evidence>
<dbReference type="EMBL" id="BLLF01006141">
    <property type="protein sequence ID" value="GFH31991.1"/>
    <property type="molecule type" value="Genomic_DNA"/>
</dbReference>
<reference evidence="2 3" key="1">
    <citation type="submission" date="2020-02" db="EMBL/GenBank/DDBJ databases">
        <title>Draft genome sequence of Haematococcus lacustris strain NIES-144.</title>
        <authorList>
            <person name="Morimoto D."/>
            <person name="Nakagawa S."/>
            <person name="Yoshida T."/>
            <person name="Sawayama S."/>
        </authorList>
    </citation>
    <scope>NUCLEOTIDE SEQUENCE [LARGE SCALE GENOMIC DNA]</scope>
    <source>
        <strain evidence="2 3">NIES-144</strain>
    </source>
</reference>
<accession>A0A6A0AI41</accession>
<feature type="non-terminal residue" evidence="2">
    <location>
        <position position="1"/>
    </location>
</feature>
<dbReference type="Proteomes" id="UP000485058">
    <property type="component" value="Unassembled WGS sequence"/>
</dbReference>
<gene>
    <name evidence="2" type="ORF">HaLaN_31134</name>
</gene>
<protein>
    <submittedName>
        <fullName evidence="2">Uncharacterized protein</fullName>
    </submittedName>
</protein>
<feature type="non-terminal residue" evidence="2">
    <location>
        <position position="39"/>
    </location>
</feature>
<sequence length="39" mass="3951">MEQQVLAAGQGAGSKRRSSLMPGPSPNTTLGSNEPGQPN</sequence>
<feature type="compositionally biased region" description="Polar residues" evidence="1">
    <location>
        <begin position="26"/>
        <end position="39"/>
    </location>
</feature>
<evidence type="ECO:0000313" key="3">
    <source>
        <dbReference type="Proteomes" id="UP000485058"/>
    </source>
</evidence>
<name>A0A6A0AI41_HAELA</name>
<organism evidence="2 3">
    <name type="scientific">Haematococcus lacustris</name>
    <name type="common">Green alga</name>
    <name type="synonym">Haematococcus pluvialis</name>
    <dbReference type="NCBI Taxonomy" id="44745"/>
    <lineage>
        <taxon>Eukaryota</taxon>
        <taxon>Viridiplantae</taxon>
        <taxon>Chlorophyta</taxon>
        <taxon>core chlorophytes</taxon>
        <taxon>Chlorophyceae</taxon>
        <taxon>CS clade</taxon>
        <taxon>Chlamydomonadales</taxon>
        <taxon>Haematococcaceae</taxon>
        <taxon>Haematococcus</taxon>
    </lineage>
</organism>
<evidence type="ECO:0000313" key="2">
    <source>
        <dbReference type="EMBL" id="GFH31991.1"/>
    </source>
</evidence>
<feature type="region of interest" description="Disordered" evidence="1">
    <location>
        <begin position="1"/>
        <end position="39"/>
    </location>
</feature>
<keyword evidence="3" id="KW-1185">Reference proteome</keyword>
<comment type="caution">
    <text evidence="2">The sequence shown here is derived from an EMBL/GenBank/DDBJ whole genome shotgun (WGS) entry which is preliminary data.</text>
</comment>
<proteinExistence type="predicted"/>
<dbReference type="AlphaFoldDB" id="A0A6A0AI41"/>